<keyword evidence="2" id="KW-1185">Reference proteome</keyword>
<dbReference type="OrthoDB" id="1255413at2"/>
<protein>
    <submittedName>
        <fullName evidence="1">Uncharacterized protein</fullName>
    </submittedName>
</protein>
<dbReference type="HOGENOM" id="CLU_1684058_0_0_3"/>
<reference evidence="1 2" key="1">
    <citation type="journal article" date="2013" name="PLoS ONE">
        <title>Cultivation and Complete Genome Sequencing of Gloeobacter kilaueensis sp. nov., from a Lava Cave in Kilauea Caldera, Hawai'i.</title>
        <authorList>
            <person name="Saw J.H."/>
            <person name="Schatz M."/>
            <person name="Brown M.V."/>
            <person name="Kunkel D.D."/>
            <person name="Foster J.S."/>
            <person name="Shick H."/>
            <person name="Christensen S."/>
            <person name="Hou S."/>
            <person name="Wan X."/>
            <person name="Donachie S.P."/>
        </authorList>
    </citation>
    <scope>NUCLEOTIDE SEQUENCE [LARGE SCALE GENOMIC DNA]</scope>
    <source>
        <strain evidence="2">JS</strain>
    </source>
</reference>
<dbReference type="AlphaFoldDB" id="U5QQ35"/>
<proteinExistence type="predicted"/>
<dbReference type="EMBL" id="CP003587">
    <property type="protein sequence ID" value="AGY59749.1"/>
    <property type="molecule type" value="Genomic_DNA"/>
</dbReference>
<evidence type="ECO:0000313" key="2">
    <source>
        <dbReference type="Proteomes" id="UP000017396"/>
    </source>
</evidence>
<evidence type="ECO:0000313" key="1">
    <source>
        <dbReference type="EMBL" id="AGY59749.1"/>
    </source>
</evidence>
<dbReference type="Proteomes" id="UP000017396">
    <property type="component" value="Chromosome"/>
</dbReference>
<dbReference type="KEGG" id="glj:GKIL_3503"/>
<dbReference type="eggNOG" id="ENOG5033JRA">
    <property type="taxonomic scope" value="Bacteria"/>
</dbReference>
<organism evidence="1 2">
    <name type="scientific">Gloeobacter kilaueensis (strain ATCC BAA-2537 / CCAP 1431/1 / ULC 316 / JS1)</name>
    <dbReference type="NCBI Taxonomy" id="1183438"/>
    <lineage>
        <taxon>Bacteria</taxon>
        <taxon>Bacillati</taxon>
        <taxon>Cyanobacteriota</taxon>
        <taxon>Cyanophyceae</taxon>
        <taxon>Gloeobacterales</taxon>
        <taxon>Gloeobacteraceae</taxon>
        <taxon>Gloeobacter</taxon>
    </lineage>
</organism>
<dbReference type="RefSeq" id="WP_023175051.1">
    <property type="nucleotide sequence ID" value="NC_022600.1"/>
</dbReference>
<sequence length="156" mass="17190">MSEAICGRESVYGADLTRGRKYEILELDEAKGQVKVRGNRGRMRWYPLSCFDFDVPAAAVLSTVEVQSEYEADPSQYVEVIVGLSDGQRRWCIFATPAALIEMGDPLKGTTVRVLYGAPHLIVATAIDEEIIHRTLHHIDSQGELLACTLPLGVKG</sequence>
<accession>U5QQ35</accession>
<dbReference type="STRING" id="1183438.GKIL_3503"/>
<gene>
    <name evidence="1" type="ORF">GKIL_3503</name>
</gene>
<name>U5QQ35_GLOK1</name>